<dbReference type="Gene3D" id="3.30.559.30">
    <property type="entry name" value="Nonribosomal peptide synthetase, condensation domain"/>
    <property type="match status" value="1"/>
</dbReference>
<evidence type="ECO:0000313" key="4">
    <source>
        <dbReference type="Proteomes" id="UP000196435"/>
    </source>
</evidence>
<dbReference type="SUPFAM" id="SSF52777">
    <property type="entry name" value="CoA-dependent acyltransferases"/>
    <property type="match status" value="2"/>
</dbReference>
<organism evidence="3 4">
    <name type="scientific">Xenorhabdus innexi</name>
    <dbReference type="NCBI Taxonomy" id="290109"/>
    <lineage>
        <taxon>Bacteria</taxon>
        <taxon>Pseudomonadati</taxon>
        <taxon>Pseudomonadota</taxon>
        <taxon>Gammaproteobacteria</taxon>
        <taxon>Enterobacterales</taxon>
        <taxon>Morganellaceae</taxon>
        <taxon>Xenorhabdus</taxon>
    </lineage>
</organism>
<dbReference type="InterPro" id="IPR023213">
    <property type="entry name" value="CAT-like_dom_sf"/>
</dbReference>
<dbReference type="Pfam" id="PF00668">
    <property type="entry name" value="Condensation"/>
    <property type="match status" value="1"/>
</dbReference>
<sequence>MIIRTHTQKRGAHHSERRQGKGDWFPLGYAQHCFWFVATALGDTANNQASILIEGELRTTVLEQAINTLIQSHISLRTEILDYAPMQRLCQIREFDLPFKDLSGHCFDSNGVDKQEQLIIRTIRQFSDTPFDLKTPPHLRTQLFRLEKSKHLLLICFPHIVADGGAIHLFEQQLWHLYAQGCHGEKMSLEHRDKNPSEQMQIDEWVSRERATYHRRQRQDRDFWRRHLTGYPYARFPACYLNQDSLTDHELYLPFPDNSYDSLSILAKQQKATLQMVFLTLVSEVVYAMTGQARFSLNSVLEGREQPGSETLMAPTLRVMPVPVDMDKTGIKNKNKEDKKTEEGMATIALLEQIREKILSAYDHMECPWGLPVGVLAEQRWHKSPKLYSLAIRTGSWLYSKIFRRARLYPHFLADFLFMEPRPPQSIISRTKRSVEISQPTININILQDVFKAAVADNRPGGLHLSSYWKSEHREYQALSSQAISTRWENDSINIYVTLSEDGKPIMQINCCCFNQAGMARFTGLLKEKLSSLSLLIPE</sequence>
<dbReference type="OrthoDB" id="6437977at2"/>
<accession>A0A1N6MY92</accession>
<dbReference type="Proteomes" id="UP000224871">
    <property type="component" value="Unassembled WGS sequence"/>
</dbReference>
<dbReference type="AlphaFoldDB" id="A0A1N6MY92"/>
<dbReference type="GO" id="GO:0003824">
    <property type="term" value="F:catalytic activity"/>
    <property type="evidence" value="ECO:0007669"/>
    <property type="project" value="InterPro"/>
</dbReference>
<name>A0A1N6MY92_9GAMM</name>
<protein>
    <submittedName>
        <fullName evidence="2">Amino acid adenylation</fullName>
    </submittedName>
</protein>
<dbReference type="GO" id="GO:0005737">
    <property type="term" value="C:cytoplasm"/>
    <property type="evidence" value="ECO:0007669"/>
    <property type="project" value="TreeGrafter"/>
</dbReference>
<reference evidence="2 5" key="3">
    <citation type="journal article" date="2017" name="Nat. Microbiol.">
        <title>Natural product diversity associated with the nematode symbionts Photorhabdus and Xenorhabdus.</title>
        <authorList>
            <person name="Tobias N.J."/>
            <person name="Wolff H."/>
            <person name="Djahanschiri B."/>
            <person name="Grundmann F."/>
            <person name="Kronenwerth M."/>
            <person name="Shi Y.M."/>
            <person name="Simonyi S."/>
            <person name="Grun P."/>
            <person name="Shapiro-Ilan D."/>
            <person name="Pidot S.J."/>
            <person name="Stinear T.P."/>
            <person name="Ebersberger I."/>
            <person name="Bode H.B."/>
        </authorList>
    </citation>
    <scope>NUCLEOTIDE SEQUENCE [LARGE SCALE GENOMIC DNA]</scope>
    <source>
        <strain evidence="2 5">DSM 16336</strain>
    </source>
</reference>
<gene>
    <name evidence="2" type="ORF">Xinn_00055</name>
    <name evidence="3" type="ORF">XIS1_460106</name>
</gene>
<evidence type="ECO:0000259" key="1">
    <source>
        <dbReference type="Pfam" id="PF00668"/>
    </source>
</evidence>
<dbReference type="RefSeq" id="WP_086953262.1">
    <property type="nucleotide sequence ID" value="NZ_CAWNQC010000001.1"/>
</dbReference>
<proteinExistence type="predicted"/>
<dbReference type="PANTHER" id="PTHR45527">
    <property type="entry name" value="NONRIBOSOMAL PEPTIDE SYNTHETASE"/>
    <property type="match status" value="1"/>
</dbReference>
<dbReference type="EMBL" id="NIBU01000001">
    <property type="protein sequence ID" value="PHM38770.1"/>
    <property type="molecule type" value="Genomic_DNA"/>
</dbReference>
<dbReference type="GO" id="GO:0044550">
    <property type="term" value="P:secondary metabolite biosynthetic process"/>
    <property type="evidence" value="ECO:0007669"/>
    <property type="project" value="TreeGrafter"/>
</dbReference>
<evidence type="ECO:0000313" key="3">
    <source>
        <dbReference type="EMBL" id="SIP73791.1"/>
    </source>
</evidence>
<keyword evidence="5" id="KW-1185">Reference proteome</keyword>
<dbReference type="EMBL" id="FTLG01000188">
    <property type="protein sequence ID" value="SIP73791.1"/>
    <property type="molecule type" value="Genomic_DNA"/>
</dbReference>
<dbReference type="Proteomes" id="UP000196435">
    <property type="component" value="Unassembled WGS sequence"/>
</dbReference>
<feature type="domain" description="Condensation" evidence="1">
    <location>
        <begin position="25"/>
        <end position="381"/>
    </location>
</feature>
<dbReference type="InterPro" id="IPR001242">
    <property type="entry name" value="Condensation_dom"/>
</dbReference>
<dbReference type="Gene3D" id="3.30.559.10">
    <property type="entry name" value="Chloramphenicol acetyltransferase-like domain"/>
    <property type="match status" value="1"/>
</dbReference>
<dbReference type="GO" id="GO:0031177">
    <property type="term" value="F:phosphopantetheine binding"/>
    <property type="evidence" value="ECO:0007669"/>
    <property type="project" value="TreeGrafter"/>
</dbReference>
<dbReference type="GO" id="GO:0043041">
    <property type="term" value="P:amino acid activation for nonribosomal peptide biosynthetic process"/>
    <property type="evidence" value="ECO:0007669"/>
    <property type="project" value="TreeGrafter"/>
</dbReference>
<dbReference type="PANTHER" id="PTHR45527:SF1">
    <property type="entry name" value="FATTY ACID SYNTHASE"/>
    <property type="match status" value="1"/>
</dbReference>
<evidence type="ECO:0000313" key="5">
    <source>
        <dbReference type="Proteomes" id="UP000224871"/>
    </source>
</evidence>
<reference evidence="3" key="1">
    <citation type="submission" date="2016-12" db="EMBL/GenBank/DDBJ databases">
        <authorList>
            <person name="Song W.-J."/>
            <person name="Kurnit D.M."/>
        </authorList>
    </citation>
    <scope>NUCLEOTIDE SEQUENCE [LARGE SCALE GENOMIC DNA]</scope>
    <source>
        <strain evidence="3">HGB1681</strain>
    </source>
</reference>
<reference evidence="4" key="2">
    <citation type="submission" date="2016-12" db="EMBL/GenBank/DDBJ databases">
        <authorList>
            <person name="Gaudriault S."/>
        </authorList>
    </citation>
    <scope>NUCLEOTIDE SEQUENCE [LARGE SCALE GENOMIC DNA]</scope>
    <source>
        <strain evidence="4">HGB1681 (deposited as PTA-6826 in the American Type Culture Collection)</strain>
    </source>
</reference>
<evidence type="ECO:0000313" key="2">
    <source>
        <dbReference type="EMBL" id="PHM38770.1"/>
    </source>
</evidence>